<protein>
    <recommendedName>
        <fullName evidence="1">Integrase catalytic domain-containing protein</fullName>
    </recommendedName>
</protein>
<dbReference type="InterPro" id="IPR036397">
    <property type="entry name" value="RNaseH_sf"/>
</dbReference>
<sequence length="124" mass="14231">MFNLSASKSRTPSTTNKPHPLSIPGWKWEKITMDVVIGLQGTFIKHDAILVIVDRLTKSAYFLPIRQNDSLNKLAELYVSEIMRLHGIPTSIVFYRDPQFTSHFWESLQMALGMKLHFSTAFHP</sequence>
<reference evidence="2" key="1">
    <citation type="submission" date="2020-06" db="EMBL/GenBank/DDBJ databases">
        <authorList>
            <person name="Li T."/>
            <person name="Hu X."/>
            <person name="Zhang T."/>
            <person name="Song X."/>
            <person name="Zhang H."/>
            <person name="Dai N."/>
            <person name="Sheng W."/>
            <person name="Hou X."/>
            <person name="Wei L."/>
        </authorList>
    </citation>
    <scope>NUCLEOTIDE SEQUENCE</scope>
    <source>
        <strain evidence="2">K16</strain>
        <tissue evidence="2">Leaf</tissue>
    </source>
</reference>
<evidence type="ECO:0000313" key="3">
    <source>
        <dbReference type="Proteomes" id="UP001289374"/>
    </source>
</evidence>
<dbReference type="SUPFAM" id="SSF53098">
    <property type="entry name" value="Ribonuclease H-like"/>
    <property type="match status" value="1"/>
</dbReference>
<proteinExistence type="predicted"/>
<dbReference type="InterPro" id="IPR012337">
    <property type="entry name" value="RNaseH-like_sf"/>
</dbReference>
<dbReference type="GO" id="GO:0003676">
    <property type="term" value="F:nucleic acid binding"/>
    <property type="evidence" value="ECO:0007669"/>
    <property type="project" value="InterPro"/>
</dbReference>
<gene>
    <name evidence="2" type="ORF">Sango_1242500</name>
</gene>
<evidence type="ECO:0000259" key="1">
    <source>
        <dbReference type="PROSITE" id="PS50994"/>
    </source>
</evidence>
<organism evidence="2 3">
    <name type="scientific">Sesamum angolense</name>
    <dbReference type="NCBI Taxonomy" id="2727404"/>
    <lineage>
        <taxon>Eukaryota</taxon>
        <taxon>Viridiplantae</taxon>
        <taxon>Streptophyta</taxon>
        <taxon>Embryophyta</taxon>
        <taxon>Tracheophyta</taxon>
        <taxon>Spermatophyta</taxon>
        <taxon>Magnoliopsida</taxon>
        <taxon>eudicotyledons</taxon>
        <taxon>Gunneridae</taxon>
        <taxon>Pentapetalae</taxon>
        <taxon>asterids</taxon>
        <taxon>lamiids</taxon>
        <taxon>Lamiales</taxon>
        <taxon>Pedaliaceae</taxon>
        <taxon>Sesamum</taxon>
    </lineage>
</organism>
<reference evidence="2" key="2">
    <citation type="journal article" date="2024" name="Plant">
        <title>Genomic evolution and insights into agronomic trait innovations of Sesamum species.</title>
        <authorList>
            <person name="Miao H."/>
            <person name="Wang L."/>
            <person name="Qu L."/>
            <person name="Liu H."/>
            <person name="Sun Y."/>
            <person name="Le M."/>
            <person name="Wang Q."/>
            <person name="Wei S."/>
            <person name="Zheng Y."/>
            <person name="Lin W."/>
            <person name="Duan Y."/>
            <person name="Cao H."/>
            <person name="Xiong S."/>
            <person name="Wang X."/>
            <person name="Wei L."/>
            <person name="Li C."/>
            <person name="Ma Q."/>
            <person name="Ju M."/>
            <person name="Zhao R."/>
            <person name="Li G."/>
            <person name="Mu C."/>
            <person name="Tian Q."/>
            <person name="Mei H."/>
            <person name="Zhang T."/>
            <person name="Gao T."/>
            <person name="Zhang H."/>
        </authorList>
    </citation>
    <scope>NUCLEOTIDE SEQUENCE</scope>
    <source>
        <strain evidence="2">K16</strain>
    </source>
</reference>
<dbReference type="InterPro" id="IPR001584">
    <property type="entry name" value="Integrase_cat-core"/>
</dbReference>
<dbReference type="PANTHER" id="PTHR35046">
    <property type="entry name" value="ZINC KNUCKLE (CCHC-TYPE) FAMILY PROTEIN"/>
    <property type="match status" value="1"/>
</dbReference>
<accession>A0AAE2BU59</accession>
<dbReference type="Proteomes" id="UP001289374">
    <property type="component" value="Unassembled WGS sequence"/>
</dbReference>
<dbReference type="PANTHER" id="PTHR35046:SF26">
    <property type="entry name" value="RNA-DIRECTED DNA POLYMERASE"/>
    <property type="match status" value="1"/>
</dbReference>
<dbReference type="PROSITE" id="PS50994">
    <property type="entry name" value="INTEGRASE"/>
    <property type="match status" value="1"/>
</dbReference>
<dbReference type="AlphaFoldDB" id="A0AAE2BU59"/>
<dbReference type="Gene3D" id="3.30.420.10">
    <property type="entry name" value="Ribonuclease H-like superfamily/Ribonuclease H"/>
    <property type="match status" value="1"/>
</dbReference>
<name>A0AAE2BU59_9LAMI</name>
<dbReference type="GO" id="GO:0015074">
    <property type="term" value="P:DNA integration"/>
    <property type="evidence" value="ECO:0007669"/>
    <property type="project" value="InterPro"/>
</dbReference>
<comment type="caution">
    <text evidence="2">The sequence shown here is derived from an EMBL/GenBank/DDBJ whole genome shotgun (WGS) entry which is preliminary data.</text>
</comment>
<dbReference type="EMBL" id="JACGWL010000007">
    <property type="protein sequence ID" value="KAK4397670.1"/>
    <property type="molecule type" value="Genomic_DNA"/>
</dbReference>
<evidence type="ECO:0000313" key="2">
    <source>
        <dbReference type="EMBL" id="KAK4397670.1"/>
    </source>
</evidence>
<keyword evidence="3" id="KW-1185">Reference proteome</keyword>
<feature type="domain" description="Integrase catalytic" evidence="1">
    <location>
        <begin position="20"/>
        <end position="124"/>
    </location>
</feature>